<sequence>MVESHDLSVKGQRLTTTSADRVCGNPHKNKMGLNRSRSLSSHRHQCHLHPRAVQNKGEGKLQLEMFVARKKQQPQFFTTQEDIYRILDETSDIIRPTSNLGRKRLSPYNPLPAIGGTSIFHQDEPDETSGDVNNDNRRGTTIHKSPDETSRDVNNDNRKDTTIQKSPDETIGDVNNDNRRGTSIQKSPDETSRDVNNDNRKDTTIQKSHLEDSTKADSLLSRNMIRYNNVSRVCRLSRNVTRDNNVPCVCRLSPNMIRDNNAPCVCRLSRNMTRDNNALCVCRLSSKVTRYNNVPCTCRQISKMSRERTYNVLEPKFVKGPTEVIKESPNKSSLDLLESTTTVVFGPRVQTSGGQEPIKLWDGDKLPQAMERLSLDGHDSPDDDKSIHRTFWFDY</sequence>
<gene>
    <name evidence="2" type="ORF">TMSB3V08_LOCUS4702</name>
</gene>
<feature type="compositionally biased region" description="Basic and acidic residues" evidence="1">
    <location>
        <begin position="134"/>
        <end position="168"/>
    </location>
</feature>
<evidence type="ECO:0000313" key="2">
    <source>
        <dbReference type="EMBL" id="CAD7427875.1"/>
    </source>
</evidence>
<accession>A0A7R9E7C1</accession>
<proteinExistence type="predicted"/>
<dbReference type="AlphaFoldDB" id="A0A7R9E7C1"/>
<dbReference type="EMBL" id="OB793571">
    <property type="protein sequence ID" value="CAD7427875.1"/>
    <property type="molecule type" value="Genomic_DNA"/>
</dbReference>
<name>A0A7R9E7C1_9NEOP</name>
<feature type="region of interest" description="Disordered" evidence="1">
    <location>
        <begin position="98"/>
        <end position="215"/>
    </location>
</feature>
<reference evidence="2" key="1">
    <citation type="submission" date="2020-11" db="EMBL/GenBank/DDBJ databases">
        <authorList>
            <person name="Tran Van P."/>
        </authorList>
    </citation>
    <scope>NUCLEOTIDE SEQUENCE</scope>
</reference>
<organism evidence="2">
    <name type="scientific">Timema monikensis</name>
    <dbReference type="NCBI Taxonomy" id="170555"/>
    <lineage>
        <taxon>Eukaryota</taxon>
        <taxon>Metazoa</taxon>
        <taxon>Ecdysozoa</taxon>
        <taxon>Arthropoda</taxon>
        <taxon>Hexapoda</taxon>
        <taxon>Insecta</taxon>
        <taxon>Pterygota</taxon>
        <taxon>Neoptera</taxon>
        <taxon>Polyneoptera</taxon>
        <taxon>Phasmatodea</taxon>
        <taxon>Timematodea</taxon>
        <taxon>Timematoidea</taxon>
        <taxon>Timematidae</taxon>
        <taxon>Timema</taxon>
    </lineage>
</organism>
<feature type="compositionally biased region" description="Basic and acidic residues" evidence="1">
    <location>
        <begin position="187"/>
        <end position="215"/>
    </location>
</feature>
<protein>
    <submittedName>
        <fullName evidence="2">Uncharacterized protein</fullName>
    </submittedName>
</protein>
<evidence type="ECO:0000256" key="1">
    <source>
        <dbReference type="SAM" id="MobiDB-lite"/>
    </source>
</evidence>